<protein>
    <recommendedName>
        <fullName evidence="1">PPC domain-containing protein</fullName>
    </recommendedName>
</protein>
<dbReference type="AlphaFoldDB" id="A0A6M5YIK5"/>
<sequence>MKTSVLDEARERTFALIYETGDEVVAGLKRFAHDHRPRSAHFTAIGAFSDAVLAYFDWPSKQYKDIPLDEQVEVLTLAGDIAWRDDGEPVVHAHVVVGRVDGSTRGGHLKRARVRPTLELVLVEYPKHLGRKYDAQSGLTLIRV</sequence>
<dbReference type="KEGG" id="ftj:FTUN_0665"/>
<dbReference type="InterPro" id="IPR005175">
    <property type="entry name" value="PPC_dom"/>
</dbReference>
<feature type="domain" description="PPC" evidence="1">
    <location>
        <begin position="8"/>
        <end position="144"/>
    </location>
</feature>
<dbReference type="SUPFAM" id="SSF117856">
    <property type="entry name" value="AF0104/ALDC/Ptd012-like"/>
    <property type="match status" value="1"/>
</dbReference>
<keyword evidence="3" id="KW-1185">Reference proteome</keyword>
<dbReference type="EMBL" id="CP053452">
    <property type="protein sequence ID" value="QJW93160.1"/>
    <property type="molecule type" value="Genomic_DNA"/>
</dbReference>
<dbReference type="PIRSF" id="PIRSF016702">
    <property type="entry name" value="DNA_bp_PD1"/>
    <property type="match status" value="1"/>
</dbReference>
<dbReference type="CDD" id="cd11378">
    <property type="entry name" value="DUF296"/>
    <property type="match status" value="1"/>
</dbReference>
<dbReference type="Proteomes" id="UP000503447">
    <property type="component" value="Chromosome"/>
</dbReference>
<dbReference type="InterPro" id="IPR025707">
    <property type="entry name" value="DNA_bp_PD1"/>
</dbReference>
<dbReference type="PANTHER" id="PTHR34988:SF1">
    <property type="entry name" value="DNA-BINDING PROTEIN"/>
    <property type="match status" value="1"/>
</dbReference>
<dbReference type="Gene3D" id="3.30.1330.80">
    <property type="entry name" value="Hypothetical protein, similar to alpha- acetolactate decarboxylase, domain 2"/>
    <property type="match status" value="1"/>
</dbReference>
<evidence type="ECO:0000313" key="2">
    <source>
        <dbReference type="EMBL" id="QJW93160.1"/>
    </source>
</evidence>
<reference evidence="3" key="1">
    <citation type="submission" date="2020-05" db="EMBL/GenBank/DDBJ databases">
        <title>Frigoriglobus tundricola gen. nov., sp. nov., a psychrotolerant cellulolytic planctomycete of the family Gemmataceae with two divergent copies of 16S rRNA gene.</title>
        <authorList>
            <person name="Kulichevskaya I.S."/>
            <person name="Ivanova A.A."/>
            <person name="Naumoff D.G."/>
            <person name="Beletsky A.V."/>
            <person name="Rijpstra W.I.C."/>
            <person name="Sinninghe Damste J.S."/>
            <person name="Mardanov A.V."/>
            <person name="Ravin N.V."/>
            <person name="Dedysh S.N."/>
        </authorList>
    </citation>
    <scope>NUCLEOTIDE SEQUENCE [LARGE SCALE GENOMIC DNA]</scope>
    <source>
        <strain evidence="3">PL17</strain>
    </source>
</reference>
<dbReference type="PROSITE" id="PS51742">
    <property type="entry name" value="PPC"/>
    <property type="match status" value="1"/>
</dbReference>
<organism evidence="2 3">
    <name type="scientific">Frigoriglobus tundricola</name>
    <dbReference type="NCBI Taxonomy" id="2774151"/>
    <lineage>
        <taxon>Bacteria</taxon>
        <taxon>Pseudomonadati</taxon>
        <taxon>Planctomycetota</taxon>
        <taxon>Planctomycetia</taxon>
        <taxon>Gemmatales</taxon>
        <taxon>Gemmataceae</taxon>
        <taxon>Frigoriglobus</taxon>
    </lineage>
</organism>
<dbReference type="PANTHER" id="PTHR34988">
    <property type="entry name" value="PROTEIN, PUTATIVE-RELATED"/>
    <property type="match status" value="1"/>
</dbReference>
<proteinExistence type="predicted"/>
<dbReference type="Pfam" id="PF03479">
    <property type="entry name" value="PCC"/>
    <property type="match status" value="1"/>
</dbReference>
<evidence type="ECO:0000259" key="1">
    <source>
        <dbReference type="PROSITE" id="PS51742"/>
    </source>
</evidence>
<accession>A0A6M5YIK5</accession>
<evidence type="ECO:0000313" key="3">
    <source>
        <dbReference type="Proteomes" id="UP000503447"/>
    </source>
</evidence>
<dbReference type="RefSeq" id="WP_171469417.1">
    <property type="nucleotide sequence ID" value="NZ_CP053452.2"/>
</dbReference>
<gene>
    <name evidence="2" type="ORF">FTUN_0665</name>
</gene>
<name>A0A6M5YIK5_9BACT</name>